<name>A0ABY6P2A4_9NOCA</name>
<evidence type="ECO:0000256" key="1">
    <source>
        <dbReference type="SAM" id="MobiDB-lite"/>
    </source>
</evidence>
<dbReference type="RefSeq" id="WP_265383886.1">
    <property type="nucleotide sequence ID" value="NZ_CP110615.1"/>
</dbReference>
<dbReference type="Proteomes" id="UP001164965">
    <property type="component" value="Chromosome"/>
</dbReference>
<evidence type="ECO:0000313" key="2">
    <source>
        <dbReference type="EMBL" id="UZJ25782.1"/>
    </source>
</evidence>
<reference evidence="2" key="1">
    <citation type="submission" date="2022-10" db="EMBL/GenBank/DDBJ databases">
        <title>Rhodococcus sp.75.</title>
        <authorList>
            <person name="Sun M."/>
        </authorList>
    </citation>
    <scope>NUCLEOTIDE SEQUENCE</scope>
    <source>
        <strain evidence="2">75</strain>
    </source>
</reference>
<dbReference type="InterPro" id="IPR009091">
    <property type="entry name" value="RCC1/BLIP-II"/>
</dbReference>
<protein>
    <submittedName>
        <fullName evidence="2">Uncharacterized protein</fullName>
    </submittedName>
</protein>
<evidence type="ECO:0000313" key="3">
    <source>
        <dbReference type="Proteomes" id="UP001164965"/>
    </source>
</evidence>
<gene>
    <name evidence="2" type="ORF">RHODO2019_04890</name>
</gene>
<organism evidence="2 3">
    <name type="scientific">Rhodococcus antarcticus</name>
    <dbReference type="NCBI Taxonomy" id="2987751"/>
    <lineage>
        <taxon>Bacteria</taxon>
        <taxon>Bacillati</taxon>
        <taxon>Actinomycetota</taxon>
        <taxon>Actinomycetes</taxon>
        <taxon>Mycobacteriales</taxon>
        <taxon>Nocardiaceae</taxon>
        <taxon>Rhodococcus</taxon>
    </lineage>
</organism>
<dbReference type="Gene3D" id="2.130.10.30">
    <property type="entry name" value="Regulator of chromosome condensation 1/beta-lactamase-inhibitor protein II"/>
    <property type="match status" value="1"/>
</dbReference>
<proteinExistence type="predicted"/>
<accession>A0ABY6P2A4</accession>
<sequence length="48" mass="4977">MWAWSDNAYEQLDNGTTGNPITPVQVSGLTGVTATAAHGIDAHAIARP</sequence>
<keyword evidence="3" id="KW-1185">Reference proteome</keyword>
<dbReference type="EMBL" id="CP110615">
    <property type="protein sequence ID" value="UZJ25782.1"/>
    <property type="molecule type" value="Genomic_DNA"/>
</dbReference>
<feature type="region of interest" description="Disordered" evidence="1">
    <location>
        <begin position="1"/>
        <end position="21"/>
    </location>
</feature>